<evidence type="ECO:0008006" key="3">
    <source>
        <dbReference type="Google" id="ProtNLM"/>
    </source>
</evidence>
<protein>
    <recommendedName>
        <fullName evidence="3">Metallothionein</fullName>
    </recommendedName>
</protein>
<evidence type="ECO:0000313" key="2">
    <source>
        <dbReference type="Proteomes" id="UP001500466"/>
    </source>
</evidence>
<sequence length="61" mass="5793">MPGSLPDSPTTVRAAPVAVEITPRSAVLRTPPAPTPGCSCPSSCGCGCKAGSACNCGGSCG</sequence>
<gene>
    <name evidence="1" type="ORF">GCM10023205_42430</name>
</gene>
<dbReference type="Proteomes" id="UP001500466">
    <property type="component" value="Unassembled WGS sequence"/>
</dbReference>
<proteinExistence type="predicted"/>
<keyword evidence="2" id="KW-1185">Reference proteome</keyword>
<accession>A0ABP9HJ40</accession>
<organism evidence="1 2">
    <name type="scientific">Yinghuangia aomiensis</name>
    <dbReference type="NCBI Taxonomy" id="676205"/>
    <lineage>
        <taxon>Bacteria</taxon>
        <taxon>Bacillati</taxon>
        <taxon>Actinomycetota</taxon>
        <taxon>Actinomycetes</taxon>
        <taxon>Kitasatosporales</taxon>
        <taxon>Streptomycetaceae</taxon>
        <taxon>Yinghuangia</taxon>
    </lineage>
</organism>
<reference evidence="2" key="1">
    <citation type="journal article" date="2019" name="Int. J. Syst. Evol. Microbiol.">
        <title>The Global Catalogue of Microorganisms (GCM) 10K type strain sequencing project: providing services to taxonomists for standard genome sequencing and annotation.</title>
        <authorList>
            <consortium name="The Broad Institute Genomics Platform"/>
            <consortium name="The Broad Institute Genome Sequencing Center for Infectious Disease"/>
            <person name="Wu L."/>
            <person name="Ma J."/>
        </authorList>
    </citation>
    <scope>NUCLEOTIDE SEQUENCE [LARGE SCALE GENOMIC DNA]</scope>
    <source>
        <strain evidence="2">JCM 17986</strain>
    </source>
</reference>
<evidence type="ECO:0000313" key="1">
    <source>
        <dbReference type="EMBL" id="GAA4971927.1"/>
    </source>
</evidence>
<dbReference type="EMBL" id="BAABHS010000014">
    <property type="protein sequence ID" value="GAA4971927.1"/>
    <property type="molecule type" value="Genomic_DNA"/>
</dbReference>
<dbReference type="RefSeq" id="WP_345677146.1">
    <property type="nucleotide sequence ID" value="NZ_BAABHS010000014.1"/>
</dbReference>
<name>A0ABP9HJ40_9ACTN</name>
<comment type="caution">
    <text evidence="1">The sequence shown here is derived from an EMBL/GenBank/DDBJ whole genome shotgun (WGS) entry which is preliminary data.</text>
</comment>